<dbReference type="AlphaFoldDB" id="A0A6C0AZR1"/>
<proteinExistence type="predicted"/>
<accession>A0A6C0AZR1</accession>
<evidence type="ECO:0008006" key="2">
    <source>
        <dbReference type="Google" id="ProtNLM"/>
    </source>
</evidence>
<evidence type="ECO:0000313" key="1">
    <source>
        <dbReference type="EMBL" id="QHS84695.1"/>
    </source>
</evidence>
<protein>
    <recommendedName>
        <fullName evidence="2">MIF4G domain-containing protein</fullName>
    </recommendedName>
</protein>
<sequence length="313" mass="37092">MTRYTIDDFNKVLEEGLINDLPDETIKIINILANQVGSPEYIKTPQFKNKIQQQSNIRRRKKNLDFNDESWDTIRTFKTTEFEKKEGIDKKIQLIRKYFNMITYNTYSKLKDTILTEINTINQTDTQENFIIIINEIFKIASMNILYSDIYAKLYKELINNNSYFKDILLENLKNFEDTFNTINFCDPEKDYNKFCENNKNNEARRALCSFYINLMKEEIIEKNIISNCILNLFKRLDNYISDKNKINEIDELSEIIYIMIVNSYHDLNKSDPEVCKTIYNNIIEISKMKGSFASGISNKSIFKHMDILDEIS</sequence>
<reference evidence="1" key="1">
    <citation type="journal article" date="2020" name="Nature">
        <title>Giant virus diversity and host interactions through global metagenomics.</title>
        <authorList>
            <person name="Schulz F."/>
            <person name="Roux S."/>
            <person name="Paez-Espino D."/>
            <person name="Jungbluth S."/>
            <person name="Walsh D.A."/>
            <person name="Denef V.J."/>
            <person name="McMahon K.D."/>
            <person name="Konstantinidis K.T."/>
            <person name="Eloe-Fadrosh E.A."/>
            <person name="Kyrpides N.C."/>
            <person name="Woyke T."/>
        </authorList>
    </citation>
    <scope>NUCLEOTIDE SEQUENCE</scope>
    <source>
        <strain evidence="1">GVMAG-S-ERX556022-25</strain>
    </source>
</reference>
<dbReference type="EMBL" id="MN738811">
    <property type="protein sequence ID" value="QHS84695.1"/>
    <property type="molecule type" value="Genomic_DNA"/>
</dbReference>
<organism evidence="1">
    <name type="scientific">viral metagenome</name>
    <dbReference type="NCBI Taxonomy" id="1070528"/>
    <lineage>
        <taxon>unclassified sequences</taxon>
        <taxon>metagenomes</taxon>
        <taxon>organismal metagenomes</taxon>
    </lineage>
</organism>
<dbReference type="Gene3D" id="1.25.40.180">
    <property type="match status" value="1"/>
</dbReference>
<name>A0A6C0AZR1_9ZZZZ</name>